<feature type="transmembrane region" description="Helical" evidence="2">
    <location>
        <begin position="12"/>
        <end position="32"/>
    </location>
</feature>
<keyword evidence="2" id="KW-1133">Transmembrane helix</keyword>
<dbReference type="AlphaFoldDB" id="A0A7R9QSK1"/>
<name>A0A7R9QSK1_9ACAR</name>
<gene>
    <name evidence="3" type="ORF">ONB1V03_LOCUS13590</name>
</gene>
<keyword evidence="2" id="KW-0472">Membrane</keyword>
<evidence type="ECO:0000256" key="1">
    <source>
        <dbReference type="SAM" id="MobiDB-lite"/>
    </source>
</evidence>
<feature type="region of interest" description="Disordered" evidence="1">
    <location>
        <begin position="287"/>
        <end position="306"/>
    </location>
</feature>
<dbReference type="EMBL" id="OC926910">
    <property type="protein sequence ID" value="CAD7656954.1"/>
    <property type="molecule type" value="Genomic_DNA"/>
</dbReference>
<accession>A0A7R9QSK1</accession>
<organism evidence="3">
    <name type="scientific">Oppiella nova</name>
    <dbReference type="NCBI Taxonomy" id="334625"/>
    <lineage>
        <taxon>Eukaryota</taxon>
        <taxon>Metazoa</taxon>
        <taxon>Ecdysozoa</taxon>
        <taxon>Arthropoda</taxon>
        <taxon>Chelicerata</taxon>
        <taxon>Arachnida</taxon>
        <taxon>Acari</taxon>
        <taxon>Acariformes</taxon>
        <taxon>Sarcoptiformes</taxon>
        <taxon>Oribatida</taxon>
        <taxon>Brachypylina</taxon>
        <taxon>Oppioidea</taxon>
        <taxon>Oppiidae</taxon>
        <taxon>Oppiella</taxon>
    </lineage>
</organism>
<proteinExistence type="predicted"/>
<feature type="non-terminal residue" evidence="3">
    <location>
        <position position="1"/>
    </location>
</feature>
<feature type="transmembrane region" description="Helical" evidence="2">
    <location>
        <begin position="39"/>
        <end position="62"/>
    </location>
</feature>
<evidence type="ECO:0000256" key="2">
    <source>
        <dbReference type="SAM" id="Phobius"/>
    </source>
</evidence>
<protein>
    <submittedName>
        <fullName evidence="3">Uncharacterized protein</fullName>
    </submittedName>
</protein>
<keyword evidence="2" id="KW-0812">Transmembrane</keyword>
<dbReference type="Proteomes" id="UP000728032">
    <property type="component" value="Unassembled WGS sequence"/>
</dbReference>
<keyword evidence="4" id="KW-1185">Reference proteome</keyword>
<evidence type="ECO:0000313" key="3">
    <source>
        <dbReference type="EMBL" id="CAD7656954.1"/>
    </source>
</evidence>
<sequence length="306" mass="34010">MPSHTLVDNVYLFGVLTAFVSVILMSISMIIIRKVKDTNYAILTFYFSWVAFLETGLLTALLNDYTLPTTSTEWLSMAGMAIFAAISRFCLIIALQKEDALPIGMNPLLVSSNTGPYVEYNGAAAIVAYGQCLRHVQLTHRHICDPEIDGNIHQLFGPNGREVLQLLDITLVSEFANKCVFKEFFVDFHRLGGPLRLTYPCLVHVRRVYYYLHVIYLSDGPLEYEPPLEGRYVGFDFGVNAFSGLKILNRIEVPNSGRTFACTGIAGKLQSHSTHITTLTLTTSAPHTVQRSGRPLSGGLLSDRID</sequence>
<feature type="transmembrane region" description="Helical" evidence="2">
    <location>
        <begin position="74"/>
        <end position="95"/>
    </location>
</feature>
<dbReference type="EMBL" id="CAJPVJ010012085">
    <property type="protein sequence ID" value="CAG2174141.1"/>
    <property type="molecule type" value="Genomic_DNA"/>
</dbReference>
<evidence type="ECO:0000313" key="4">
    <source>
        <dbReference type="Proteomes" id="UP000728032"/>
    </source>
</evidence>
<reference evidence="3" key="1">
    <citation type="submission" date="2020-11" db="EMBL/GenBank/DDBJ databases">
        <authorList>
            <person name="Tran Van P."/>
        </authorList>
    </citation>
    <scope>NUCLEOTIDE SEQUENCE</scope>
</reference>